<dbReference type="EC" id="2.3.2.5" evidence="4"/>
<evidence type="ECO:0000256" key="8">
    <source>
        <dbReference type="ARBA" id="ARBA00022723"/>
    </source>
</evidence>
<feature type="domain" description="Peptidase M28" evidence="14">
    <location>
        <begin position="99"/>
        <end position="320"/>
    </location>
</feature>
<dbReference type="GeneID" id="101893544"/>
<dbReference type="PANTHER" id="PTHR12283">
    <property type="entry name" value="GLUTAMINYL-PEPTIDE CYCLOTRANSFERASE"/>
    <property type="match status" value="1"/>
</dbReference>
<evidence type="ECO:0000256" key="4">
    <source>
        <dbReference type="ARBA" id="ARBA00012012"/>
    </source>
</evidence>
<dbReference type="Proteomes" id="UP001652621">
    <property type="component" value="Unplaced"/>
</dbReference>
<evidence type="ECO:0000256" key="6">
    <source>
        <dbReference type="ARBA" id="ARBA00022525"/>
    </source>
</evidence>
<organism evidence="15">
    <name type="scientific">Musca domestica</name>
    <name type="common">House fly</name>
    <dbReference type="NCBI Taxonomy" id="7370"/>
    <lineage>
        <taxon>Eukaryota</taxon>
        <taxon>Metazoa</taxon>
        <taxon>Ecdysozoa</taxon>
        <taxon>Arthropoda</taxon>
        <taxon>Hexapoda</taxon>
        <taxon>Insecta</taxon>
        <taxon>Pterygota</taxon>
        <taxon>Neoptera</taxon>
        <taxon>Endopterygota</taxon>
        <taxon>Diptera</taxon>
        <taxon>Brachycera</taxon>
        <taxon>Muscomorpha</taxon>
        <taxon>Muscoidea</taxon>
        <taxon>Muscidae</taxon>
        <taxon>Musca</taxon>
    </lineage>
</organism>
<keyword evidence="16" id="KW-1185">Reference proteome</keyword>
<name>A0A1I8NDX4_MUSDO</name>
<dbReference type="GO" id="GO:0008270">
    <property type="term" value="F:zinc ion binding"/>
    <property type="evidence" value="ECO:0007669"/>
    <property type="project" value="TreeGrafter"/>
</dbReference>
<reference evidence="15" key="1">
    <citation type="submission" date="2020-05" db="UniProtKB">
        <authorList>
            <consortium name="EnsemblMetazoa"/>
        </authorList>
    </citation>
    <scope>IDENTIFICATION</scope>
    <source>
        <strain evidence="15">Aabys</strain>
    </source>
</reference>
<evidence type="ECO:0000256" key="12">
    <source>
        <dbReference type="ARBA" id="ARBA00057903"/>
    </source>
</evidence>
<dbReference type="FunFam" id="3.40.630.10:FF:000029">
    <property type="entry name" value="Glutaminyl-peptide cyclotransferase"/>
    <property type="match status" value="1"/>
</dbReference>
<dbReference type="SUPFAM" id="SSF53187">
    <property type="entry name" value="Zn-dependent exopeptidases"/>
    <property type="match status" value="1"/>
</dbReference>
<keyword evidence="10" id="KW-1015">Disulfide bond</keyword>
<dbReference type="InterPro" id="IPR007484">
    <property type="entry name" value="Peptidase_M28"/>
</dbReference>
<comment type="function">
    <text evidence="12">Acts as a glutaminyl-peptide cyclotransferase. Responsible for the biosynthesis of pyroglutamyl peptides. Might be more efficient in the conversion of tri and tetrapeptides in vitro. Might have a relative preference for substrates containing hydrophobic amino acids in vitro.</text>
</comment>
<protein>
    <recommendedName>
        <fullName evidence="5">Glutaminyl-peptide cyclotransferase</fullName>
        <ecNumber evidence="4">2.3.2.5</ecNumber>
    </recommendedName>
</protein>
<evidence type="ECO:0000256" key="11">
    <source>
        <dbReference type="ARBA" id="ARBA00023315"/>
    </source>
</evidence>
<dbReference type="VEuPathDB" id="VectorBase:MDOA014199"/>
<evidence type="ECO:0000256" key="7">
    <source>
        <dbReference type="ARBA" id="ARBA00022679"/>
    </source>
</evidence>
<dbReference type="Gene3D" id="3.40.630.10">
    <property type="entry name" value="Zn peptidases"/>
    <property type="match status" value="1"/>
</dbReference>
<dbReference type="CDD" id="cd03880">
    <property type="entry name" value="M28_QC_like"/>
    <property type="match status" value="1"/>
</dbReference>
<dbReference type="InterPro" id="IPR037457">
    <property type="entry name" value="M28_QC"/>
</dbReference>
<evidence type="ECO:0000256" key="13">
    <source>
        <dbReference type="SAM" id="SignalP"/>
    </source>
</evidence>
<dbReference type="AlphaFoldDB" id="A0A1I8NDX4"/>
<comment type="similarity">
    <text evidence="3">Belongs to the glutaminyl-peptide cyclotransferase family.</text>
</comment>
<keyword evidence="7" id="KW-0808">Transferase</keyword>
<dbReference type="Pfam" id="PF04389">
    <property type="entry name" value="Peptidase_M28"/>
    <property type="match status" value="1"/>
</dbReference>
<keyword evidence="9" id="KW-0862">Zinc</keyword>
<keyword evidence="13" id="KW-0732">Signal</keyword>
<feature type="signal peptide" evidence="13">
    <location>
        <begin position="1"/>
        <end position="28"/>
    </location>
</feature>
<evidence type="ECO:0000313" key="16">
    <source>
        <dbReference type="Proteomes" id="UP001652621"/>
    </source>
</evidence>
<evidence type="ECO:0000313" key="15">
    <source>
        <dbReference type="EnsemblMetazoa" id="MDOA014199-PA"/>
    </source>
</evidence>
<evidence type="ECO:0000256" key="9">
    <source>
        <dbReference type="ARBA" id="ARBA00022833"/>
    </source>
</evidence>
<evidence type="ECO:0000256" key="2">
    <source>
        <dbReference type="ARBA" id="ARBA00004613"/>
    </source>
</evidence>
<evidence type="ECO:0000259" key="14">
    <source>
        <dbReference type="Pfam" id="PF04389"/>
    </source>
</evidence>
<gene>
    <name evidence="15" type="primary">101893544</name>
    <name evidence="17" type="synonym">LOC101893544</name>
</gene>
<evidence type="ECO:0000256" key="3">
    <source>
        <dbReference type="ARBA" id="ARBA00006014"/>
    </source>
</evidence>
<dbReference type="EnsemblMetazoa" id="MDOA014199-RA">
    <property type="protein sequence ID" value="MDOA014199-PA"/>
    <property type="gene ID" value="MDOA014199"/>
</dbReference>
<feature type="chain" id="PRO_5044561650" description="Glutaminyl-peptide cyclotransferase" evidence="13">
    <location>
        <begin position="29"/>
        <end position="337"/>
    </location>
</feature>
<reference evidence="17" key="2">
    <citation type="submission" date="2025-04" db="UniProtKB">
        <authorList>
            <consortium name="RefSeq"/>
        </authorList>
    </citation>
    <scope>IDENTIFICATION</scope>
    <source>
        <strain evidence="17">Aabys</strain>
    </source>
</reference>
<keyword evidence="11" id="KW-0012">Acyltransferase</keyword>
<evidence type="ECO:0000313" key="17">
    <source>
        <dbReference type="RefSeq" id="XP_005188431.1"/>
    </source>
</evidence>
<comment type="subcellular location">
    <subcellularLocation>
        <location evidence="2">Secreted</location>
    </subcellularLocation>
</comment>
<dbReference type="GO" id="GO:0005576">
    <property type="term" value="C:extracellular region"/>
    <property type="evidence" value="ECO:0007669"/>
    <property type="project" value="UniProtKB-SubCell"/>
</dbReference>
<dbReference type="PANTHER" id="PTHR12283:SF6">
    <property type="entry name" value="GLUTAMINYL-PEPTIDE CYCLOTRANSFERASE-RELATED"/>
    <property type="match status" value="1"/>
</dbReference>
<dbReference type="KEGG" id="mde:101893544"/>
<evidence type="ECO:0000256" key="10">
    <source>
        <dbReference type="ARBA" id="ARBA00023157"/>
    </source>
</evidence>
<keyword evidence="8" id="KW-0479">Metal-binding</keyword>
<accession>A0A1I8NDX4</accession>
<evidence type="ECO:0000256" key="1">
    <source>
        <dbReference type="ARBA" id="ARBA00000001"/>
    </source>
</evidence>
<sequence length="337" mass="38867">MKVFTHFTHPRLLLLLVLGCCFQLHANGQLQSQQLVFPDDNAHFNKTLANILQPRVVGSIGHTNVRNFIVSELNALGFTTEIDSFSQKVPIFGNVTFSNIVGVINPNANDFLALSCHYDSKYFPKDPNFVGATDSAVPCAIMLNTAKTLQPYLEQSFKNRQDLGLMLIFFDGEEAFREWSNDDSVYGSRHLAKKYSNTKLKGNIRHIDRIEVLVLLDLLGAPNPKFYSFYDNTDGLHKSIHDIERQLAKQKKLEGNNLMFMNRPAQGFVDDDHRPFLQENVPILHIIPTPFPIVWHTPNDDATNLHWPTIRNFNKIFRTFVYEYLQRHMERINLRYF</sequence>
<evidence type="ECO:0000256" key="5">
    <source>
        <dbReference type="ARBA" id="ARBA00016861"/>
    </source>
</evidence>
<dbReference type="VEuPathDB" id="VectorBase:MDOMA2_015899"/>
<dbReference type="eggNOG" id="KOG3946">
    <property type="taxonomic scope" value="Eukaryota"/>
</dbReference>
<comment type="catalytic activity">
    <reaction evidence="1">
        <text>N-terminal L-glutaminyl-[peptide] = N-terminal 5-oxo-L-prolyl-[peptide] + NH4(+)</text>
        <dbReference type="Rhea" id="RHEA:23652"/>
        <dbReference type="Rhea" id="RHEA-COMP:11736"/>
        <dbReference type="Rhea" id="RHEA-COMP:11846"/>
        <dbReference type="ChEBI" id="CHEBI:28938"/>
        <dbReference type="ChEBI" id="CHEBI:64722"/>
        <dbReference type="ChEBI" id="CHEBI:87215"/>
        <dbReference type="EC" id="2.3.2.5"/>
    </reaction>
</comment>
<dbReference type="InterPro" id="IPR040234">
    <property type="entry name" value="QC/QCL"/>
</dbReference>
<dbReference type="GO" id="GO:0016603">
    <property type="term" value="F:glutaminyl-peptide cyclotransferase activity"/>
    <property type="evidence" value="ECO:0007669"/>
    <property type="project" value="UniProtKB-EC"/>
</dbReference>
<dbReference type="RefSeq" id="XP_005188431.1">
    <property type="nucleotide sequence ID" value="XM_005188374.3"/>
</dbReference>
<proteinExistence type="inferred from homology"/>
<keyword evidence="6" id="KW-0964">Secreted</keyword>
<dbReference type="OrthoDB" id="3907302at2759"/>